<reference evidence="1" key="2">
    <citation type="submission" date="2016-06" db="EMBL/GenBank/DDBJ databases">
        <title>The genome of a short-lived fish provides insights into sex chromosome evolution and the genetic control of aging.</title>
        <authorList>
            <person name="Reichwald K."/>
            <person name="Felder M."/>
            <person name="Petzold A."/>
            <person name="Koch P."/>
            <person name="Groth M."/>
            <person name="Platzer M."/>
        </authorList>
    </citation>
    <scope>NUCLEOTIDE SEQUENCE</scope>
    <source>
        <tissue evidence="1">Brain</tissue>
    </source>
</reference>
<name>A0A1A8R9Q9_9TELE</name>
<proteinExistence type="predicted"/>
<dbReference type="AlphaFoldDB" id="A0A1A8R9Q9"/>
<protein>
    <submittedName>
        <fullName evidence="1">Uncharacterized protein</fullName>
    </submittedName>
</protein>
<organism evidence="1">
    <name type="scientific">Nothobranchius rachovii</name>
    <name type="common">bluefin notho</name>
    <dbReference type="NCBI Taxonomy" id="451742"/>
    <lineage>
        <taxon>Eukaryota</taxon>
        <taxon>Metazoa</taxon>
        <taxon>Chordata</taxon>
        <taxon>Craniata</taxon>
        <taxon>Vertebrata</taxon>
        <taxon>Euteleostomi</taxon>
        <taxon>Actinopterygii</taxon>
        <taxon>Neopterygii</taxon>
        <taxon>Teleostei</taxon>
        <taxon>Neoteleostei</taxon>
        <taxon>Acanthomorphata</taxon>
        <taxon>Ovalentaria</taxon>
        <taxon>Atherinomorphae</taxon>
        <taxon>Cyprinodontiformes</taxon>
        <taxon>Nothobranchiidae</taxon>
        <taxon>Nothobranchius</taxon>
    </lineage>
</organism>
<accession>A0A1A8R9Q9</accession>
<reference evidence="1" key="1">
    <citation type="submission" date="2016-05" db="EMBL/GenBank/DDBJ databases">
        <authorList>
            <person name="Lavstsen T."/>
            <person name="Jespersen J.S."/>
        </authorList>
    </citation>
    <scope>NUCLEOTIDE SEQUENCE</scope>
    <source>
        <tissue evidence="1">Brain</tissue>
    </source>
</reference>
<gene>
    <name evidence="1" type="primary">Nfu_g_1_018622</name>
</gene>
<evidence type="ECO:0000313" key="1">
    <source>
        <dbReference type="EMBL" id="SBS02417.1"/>
    </source>
</evidence>
<sequence length="96" mass="10795">TLIWLPALELFFPVSPLKDPQVFELLARLPVHAQHHPHHSGLSQSASAQLLVSDCKSSQSLSQILLVLWFRSRLPLLLSFIDSGPVPFLCFQTQRP</sequence>
<dbReference type="EMBL" id="HAEH01015312">
    <property type="protein sequence ID" value="SBS02417.1"/>
    <property type="molecule type" value="Transcribed_RNA"/>
</dbReference>
<feature type="non-terminal residue" evidence="1">
    <location>
        <position position="1"/>
    </location>
</feature>